<evidence type="ECO:0000256" key="3">
    <source>
        <dbReference type="ARBA" id="ARBA00005119"/>
    </source>
</evidence>
<evidence type="ECO:0000313" key="21">
    <source>
        <dbReference type="Proteomes" id="UP000594688"/>
    </source>
</evidence>
<keyword evidence="17" id="KW-1208">Phospholipid metabolism</keyword>
<dbReference type="InterPro" id="IPR000374">
    <property type="entry name" value="PC_trans"/>
</dbReference>
<sequence>MTATDLSSPPEKRNLIQRVLSALVLIPVVLGILIYGSPLLICLLVLVIAVIGWSEYANLVDAMGVPTYKFTGFFLTVIFVWAHFFQMSPSMANQDQFPFMLRGIFEVWPLLALVLLFVACLKSDENLQTGLERAVYTLFGSLYVGGLLGFFLQLPSPETGSKYVFFVFLVVWMGDIAGYFVGKAIGRHKLAPKVSPGKTIEGAVANTMGGMAGGALAIGTFLPSLGWLHGLLVAGICAIIGQFGDLFESFLKRSAGVKDSGTLIPGHGGVLDRIDSLLFAGPAFFYVHNAFG</sequence>
<feature type="transmembrane region" description="Helical" evidence="19">
    <location>
        <begin position="20"/>
        <end position="53"/>
    </location>
</feature>
<keyword evidence="11 18" id="KW-0812">Transmembrane</keyword>
<organism evidence="20 21">
    <name type="scientific">Candidatus Nitronauta litoralis</name>
    <dbReference type="NCBI Taxonomy" id="2705533"/>
    <lineage>
        <taxon>Bacteria</taxon>
        <taxon>Pseudomonadati</taxon>
        <taxon>Nitrospinota/Tectimicrobiota group</taxon>
        <taxon>Nitrospinota</taxon>
        <taxon>Nitrospinia</taxon>
        <taxon>Nitrospinales</taxon>
        <taxon>Nitrospinaceae</taxon>
        <taxon>Candidatus Nitronauta</taxon>
    </lineage>
</organism>
<comment type="catalytic activity">
    <reaction evidence="1 18">
        <text>a 1,2-diacyl-sn-glycero-3-phosphate + CTP + H(+) = a CDP-1,2-diacyl-sn-glycerol + diphosphate</text>
        <dbReference type="Rhea" id="RHEA:16229"/>
        <dbReference type="ChEBI" id="CHEBI:15378"/>
        <dbReference type="ChEBI" id="CHEBI:33019"/>
        <dbReference type="ChEBI" id="CHEBI:37563"/>
        <dbReference type="ChEBI" id="CHEBI:58332"/>
        <dbReference type="ChEBI" id="CHEBI:58608"/>
        <dbReference type="EC" id="2.7.7.41"/>
    </reaction>
</comment>
<evidence type="ECO:0000256" key="17">
    <source>
        <dbReference type="ARBA" id="ARBA00023264"/>
    </source>
</evidence>
<comment type="pathway">
    <text evidence="3 18">Phospholipid metabolism; CDP-diacylglycerol biosynthesis; CDP-diacylglycerol from sn-glycerol 3-phosphate: step 3/3.</text>
</comment>
<keyword evidence="15 19" id="KW-0472">Membrane</keyword>
<evidence type="ECO:0000256" key="10">
    <source>
        <dbReference type="ARBA" id="ARBA00022679"/>
    </source>
</evidence>
<keyword evidence="16" id="KW-0594">Phospholipid biosynthesis</keyword>
<dbReference type="EC" id="2.7.7.41" evidence="6 18"/>
<evidence type="ECO:0000256" key="8">
    <source>
        <dbReference type="ARBA" id="ARBA00022475"/>
    </source>
</evidence>
<dbReference type="EMBL" id="CP048685">
    <property type="protein sequence ID" value="QPJ61134.1"/>
    <property type="molecule type" value="Genomic_DNA"/>
</dbReference>
<evidence type="ECO:0000256" key="1">
    <source>
        <dbReference type="ARBA" id="ARBA00001698"/>
    </source>
</evidence>
<name>A0A7T0BU99_9BACT</name>
<evidence type="ECO:0000256" key="13">
    <source>
        <dbReference type="ARBA" id="ARBA00022989"/>
    </source>
</evidence>
<proteinExistence type="inferred from homology"/>
<dbReference type="KEGG" id="nli:G3M70_04220"/>
<dbReference type="GO" id="GO:0016024">
    <property type="term" value="P:CDP-diacylglycerol biosynthetic process"/>
    <property type="evidence" value="ECO:0007669"/>
    <property type="project" value="UniProtKB-UniPathway"/>
</dbReference>
<evidence type="ECO:0000256" key="4">
    <source>
        <dbReference type="ARBA" id="ARBA00005189"/>
    </source>
</evidence>
<feature type="transmembrane region" description="Helical" evidence="19">
    <location>
        <begin position="133"/>
        <end position="151"/>
    </location>
</feature>
<evidence type="ECO:0000256" key="2">
    <source>
        <dbReference type="ARBA" id="ARBA00004651"/>
    </source>
</evidence>
<evidence type="ECO:0000256" key="12">
    <source>
        <dbReference type="ARBA" id="ARBA00022695"/>
    </source>
</evidence>
<evidence type="ECO:0000256" key="14">
    <source>
        <dbReference type="ARBA" id="ARBA00023098"/>
    </source>
</evidence>
<evidence type="ECO:0000256" key="19">
    <source>
        <dbReference type="SAM" id="Phobius"/>
    </source>
</evidence>
<dbReference type="Proteomes" id="UP000594688">
    <property type="component" value="Chromosome"/>
</dbReference>
<dbReference type="PANTHER" id="PTHR46382">
    <property type="entry name" value="PHOSPHATIDATE CYTIDYLYLTRANSFERASE"/>
    <property type="match status" value="1"/>
</dbReference>
<feature type="transmembrane region" description="Helical" evidence="19">
    <location>
        <begin position="228"/>
        <end position="247"/>
    </location>
</feature>
<dbReference type="GO" id="GO:0005886">
    <property type="term" value="C:plasma membrane"/>
    <property type="evidence" value="ECO:0007669"/>
    <property type="project" value="UniProtKB-SubCell"/>
</dbReference>
<feature type="transmembrane region" description="Helical" evidence="19">
    <location>
        <begin position="104"/>
        <end position="121"/>
    </location>
</feature>
<evidence type="ECO:0000256" key="18">
    <source>
        <dbReference type="RuleBase" id="RU003938"/>
    </source>
</evidence>
<reference evidence="20 21" key="1">
    <citation type="submission" date="2020-02" db="EMBL/GenBank/DDBJ databases">
        <title>Genomic and physiological characterization of two novel Nitrospinaceae genera.</title>
        <authorList>
            <person name="Mueller A.J."/>
            <person name="Jung M.-Y."/>
            <person name="Strachan C.R."/>
            <person name="Herbold C.W."/>
            <person name="Kirkegaard R.H."/>
            <person name="Daims H."/>
        </authorList>
    </citation>
    <scope>NUCLEOTIDE SEQUENCE [LARGE SCALE GENOMIC DNA]</scope>
    <source>
        <strain evidence="20">EB</strain>
    </source>
</reference>
<dbReference type="AlphaFoldDB" id="A0A7T0BU99"/>
<comment type="similarity">
    <text evidence="5 18">Belongs to the CDS family.</text>
</comment>
<evidence type="ECO:0000256" key="5">
    <source>
        <dbReference type="ARBA" id="ARBA00010185"/>
    </source>
</evidence>
<gene>
    <name evidence="20" type="ORF">G3M70_04220</name>
</gene>
<dbReference type="PANTHER" id="PTHR46382:SF1">
    <property type="entry name" value="PHOSPHATIDATE CYTIDYLYLTRANSFERASE"/>
    <property type="match status" value="1"/>
</dbReference>
<keyword evidence="13 19" id="KW-1133">Transmembrane helix</keyword>
<dbReference type="PROSITE" id="PS01315">
    <property type="entry name" value="CDS"/>
    <property type="match status" value="1"/>
</dbReference>
<feature type="transmembrane region" description="Helical" evidence="19">
    <location>
        <begin position="163"/>
        <end position="182"/>
    </location>
</feature>
<dbReference type="Pfam" id="PF01148">
    <property type="entry name" value="CTP_transf_1"/>
    <property type="match status" value="1"/>
</dbReference>
<protein>
    <recommendedName>
        <fullName evidence="7 18">Phosphatidate cytidylyltransferase</fullName>
        <ecNumber evidence="6 18">2.7.7.41</ecNumber>
    </recommendedName>
</protein>
<keyword evidence="8" id="KW-1003">Cell membrane</keyword>
<evidence type="ECO:0000256" key="15">
    <source>
        <dbReference type="ARBA" id="ARBA00023136"/>
    </source>
</evidence>
<keyword evidence="10 18" id="KW-0808">Transferase</keyword>
<feature type="transmembrane region" description="Helical" evidence="19">
    <location>
        <begin position="65"/>
        <end position="84"/>
    </location>
</feature>
<comment type="subcellular location">
    <subcellularLocation>
        <location evidence="2">Cell membrane</location>
        <topology evidence="2">Multi-pass membrane protein</topology>
    </subcellularLocation>
</comment>
<comment type="pathway">
    <text evidence="4">Lipid metabolism.</text>
</comment>
<evidence type="ECO:0000256" key="7">
    <source>
        <dbReference type="ARBA" id="ARBA00019373"/>
    </source>
</evidence>
<keyword evidence="14" id="KW-0443">Lipid metabolism</keyword>
<dbReference type="GO" id="GO:0004605">
    <property type="term" value="F:phosphatidate cytidylyltransferase activity"/>
    <property type="evidence" value="ECO:0007669"/>
    <property type="project" value="UniProtKB-EC"/>
</dbReference>
<keyword evidence="9" id="KW-0444">Lipid biosynthesis</keyword>
<feature type="transmembrane region" description="Helical" evidence="19">
    <location>
        <begin position="203"/>
        <end position="222"/>
    </location>
</feature>
<evidence type="ECO:0000256" key="6">
    <source>
        <dbReference type="ARBA" id="ARBA00012487"/>
    </source>
</evidence>
<dbReference type="UniPathway" id="UPA00557">
    <property type="reaction ID" value="UER00614"/>
</dbReference>
<accession>A0A7T0BU99</accession>
<evidence type="ECO:0000256" key="9">
    <source>
        <dbReference type="ARBA" id="ARBA00022516"/>
    </source>
</evidence>
<evidence type="ECO:0000313" key="20">
    <source>
        <dbReference type="EMBL" id="QPJ61134.1"/>
    </source>
</evidence>
<evidence type="ECO:0000256" key="16">
    <source>
        <dbReference type="ARBA" id="ARBA00023209"/>
    </source>
</evidence>
<evidence type="ECO:0000256" key="11">
    <source>
        <dbReference type="ARBA" id="ARBA00022692"/>
    </source>
</evidence>
<keyword evidence="12 18" id="KW-0548">Nucleotidyltransferase</keyword>